<protein>
    <submittedName>
        <fullName evidence="1">(apollo) hypothetical protein</fullName>
    </submittedName>
</protein>
<evidence type="ECO:0000313" key="1">
    <source>
        <dbReference type="EMBL" id="CAG4970482.1"/>
    </source>
</evidence>
<accession>A0A8S3WPL6</accession>
<dbReference type="AlphaFoldDB" id="A0A8S3WPL6"/>
<dbReference type="EMBL" id="CAJQZP010000585">
    <property type="protein sequence ID" value="CAG4970482.1"/>
    <property type="molecule type" value="Genomic_DNA"/>
</dbReference>
<evidence type="ECO:0000313" key="2">
    <source>
        <dbReference type="Proteomes" id="UP000691718"/>
    </source>
</evidence>
<keyword evidence="2" id="KW-1185">Reference proteome</keyword>
<gene>
    <name evidence="1" type="ORF">PAPOLLO_LOCUS8297</name>
</gene>
<organism evidence="1 2">
    <name type="scientific">Parnassius apollo</name>
    <name type="common">Apollo butterfly</name>
    <name type="synonym">Papilio apollo</name>
    <dbReference type="NCBI Taxonomy" id="110799"/>
    <lineage>
        <taxon>Eukaryota</taxon>
        <taxon>Metazoa</taxon>
        <taxon>Ecdysozoa</taxon>
        <taxon>Arthropoda</taxon>
        <taxon>Hexapoda</taxon>
        <taxon>Insecta</taxon>
        <taxon>Pterygota</taxon>
        <taxon>Neoptera</taxon>
        <taxon>Endopterygota</taxon>
        <taxon>Lepidoptera</taxon>
        <taxon>Glossata</taxon>
        <taxon>Ditrysia</taxon>
        <taxon>Papilionoidea</taxon>
        <taxon>Papilionidae</taxon>
        <taxon>Parnassiinae</taxon>
        <taxon>Parnassini</taxon>
        <taxon>Parnassius</taxon>
        <taxon>Parnassius</taxon>
    </lineage>
</organism>
<reference evidence="1" key="1">
    <citation type="submission" date="2021-04" db="EMBL/GenBank/DDBJ databases">
        <authorList>
            <person name="Tunstrom K."/>
        </authorList>
    </citation>
    <scope>NUCLEOTIDE SEQUENCE</scope>
</reference>
<proteinExistence type="predicted"/>
<sequence>MVIVKAKTGNTYCLSMHVVRHSDIVSCDHNATQQCLVFLAVKLVCYVQYSARVYCERLVITCAVYRCITFAYKCKKQ</sequence>
<name>A0A8S3WPL6_PARAO</name>
<dbReference type="Proteomes" id="UP000691718">
    <property type="component" value="Unassembled WGS sequence"/>
</dbReference>
<comment type="caution">
    <text evidence="1">The sequence shown here is derived from an EMBL/GenBank/DDBJ whole genome shotgun (WGS) entry which is preliminary data.</text>
</comment>